<keyword evidence="3" id="KW-1185">Reference proteome</keyword>
<dbReference type="InterPro" id="IPR055259">
    <property type="entry name" value="YkvP/CgeB_Glyco_trans-like"/>
</dbReference>
<organism evidence="2 3">
    <name type="scientific">Scytonema tolypothrichoides VB-61278_2</name>
    <dbReference type="NCBI Taxonomy" id="3232314"/>
    <lineage>
        <taxon>Bacteria</taxon>
        <taxon>Bacillati</taxon>
        <taxon>Cyanobacteriota</taxon>
        <taxon>Cyanophyceae</taxon>
        <taxon>Nostocales</taxon>
        <taxon>Scytonemataceae</taxon>
        <taxon>Scytonema</taxon>
    </lineage>
</organism>
<dbReference type="InterPro" id="IPR011990">
    <property type="entry name" value="TPR-like_helical_dom_sf"/>
</dbReference>
<evidence type="ECO:0000313" key="3">
    <source>
        <dbReference type="Proteomes" id="UP001628874"/>
    </source>
</evidence>
<keyword evidence="2" id="KW-0328">Glycosyltransferase</keyword>
<dbReference type="EMBL" id="JBFQGM010000006">
    <property type="protein sequence ID" value="MFL9462422.1"/>
    <property type="molecule type" value="Genomic_DNA"/>
</dbReference>
<dbReference type="RefSeq" id="WP_237265822.1">
    <property type="nucleotide sequence ID" value="NZ_JBFQGM010000006.1"/>
</dbReference>
<accession>A0ABW8WN60</accession>
<dbReference type="GO" id="GO:0016757">
    <property type="term" value="F:glycosyltransferase activity"/>
    <property type="evidence" value="ECO:0007669"/>
    <property type="project" value="UniProtKB-KW"/>
</dbReference>
<evidence type="ECO:0000259" key="1">
    <source>
        <dbReference type="Pfam" id="PF13524"/>
    </source>
</evidence>
<comment type="caution">
    <text evidence="2">The sequence shown here is derived from an EMBL/GenBank/DDBJ whole genome shotgun (WGS) entry which is preliminary data.</text>
</comment>
<sequence>MDKIEKMTKPKLVFFQWKHKETAKFVQMHIKQHVKCLSEFFEVIVINEDCDYQEICDKYQPDLTLFESGIKYIDSCRISIKNTSAYPEIPKLGFHNGDSWCDCRAGFLSDMEHWGIETFFSICTTTAEHTPEIAENLFVWPNFVDADIFKDYSESKNIPILFSGHIHHLYPWRQQIYKIVSQNYPSLICPHLGYTERLTTRMMYGERYARTINASWFVPTCGTVAKEVVRKHFEIPASKSCLITEKTSALEACGFIDMQNCVFANEHDVLDKLDYLFQNLDELEKITNAGYQLVHSQHTLKQRDQIFQWFNLYKNLKPNQKIVQTNPFKPLIVVENSSEIKNSPIHCNGLDVMLLKQGDEKLWTGQYEEAQTLYLRCLGYIFWIPEPRLRLALCNLYQGKPAKAYEWILPLIKQTLEHYKALDPDPVEWAYLIISLLCQGKLEEAIKCANEFPSLKHPELDRTRWIINVLESTRENENLAYSDPLKYRFSVHQLPHRSFDEWVQQVSIMLHNSQQVDWAKTLDSVLESKIRFFKEPKNGYSYLPSSLTNSQTSIPTTGSKNFLKNLETQPIIEPKYITLSKQLILHFKSIAGDILRFLEKRFGYFLPYRFSEMRNDEFFSTIQRIAGKEDIKTAIIIGASAGEGTTEAFLTGIRENPNHPSTFCINISKPSFVKLEKQYSVISSINFHEISLFSSEDFPGKLNNCINEIKQKYAIDSFDLVLIDASELNFSNELEEVYGAKLFVLDDTSTFQNYKNHHRLLIDPNYTLVAQNPSLRSGYAIFKQVEY</sequence>
<gene>
    <name evidence="2" type="ORF">AB0759_17555</name>
</gene>
<name>A0ABW8WN60_9CYAN</name>
<keyword evidence="2" id="KW-0808">Transferase</keyword>
<reference evidence="2 3" key="1">
    <citation type="submission" date="2024-07" db="EMBL/GenBank/DDBJ databases">
        <authorList>
            <person name="Tripathy S."/>
        </authorList>
    </citation>
    <scope>NUCLEOTIDE SEQUENCE [LARGE SCALE GENOMIC DNA]</scope>
    <source>
        <strain evidence="2 3">VB-61278_2</strain>
    </source>
</reference>
<dbReference type="Pfam" id="PF13524">
    <property type="entry name" value="Glyco_trans_1_2"/>
    <property type="match status" value="1"/>
</dbReference>
<proteinExistence type="predicted"/>
<feature type="domain" description="Spore protein YkvP/CgeB glycosyl transferase-like" evidence="1">
    <location>
        <begin position="199"/>
        <end position="303"/>
    </location>
</feature>
<dbReference type="SUPFAM" id="SSF48452">
    <property type="entry name" value="TPR-like"/>
    <property type="match status" value="1"/>
</dbReference>
<protein>
    <submittedName>
        <fullName evidence="2">Glycosyltransferase</fullName>
        <ecNumber evidence="2">2.4.-.-</ecNumber>
    </submittedName>
</protein>
<dbReference type="EC" id="2.4.-.-" evidence="2"/>
<dbReference type="Gene3D" id="1.25.40.10">
    <property type="entry name" value="Tetratricopeptide repeat domain"/>
    <property type="match status" value="1"/>
</dbReference>
<dbReference type="Proteomes" id="UP001628874">
    <property type="component" value="Unassembled WGS sequence"/>
</dbReference>
<evidence type="ECO:0000313" key="2">
    <source>
        <dbReference type="EMBL" id="MFL9462422.1"/>
    </source>
</evidence>